<evidence type="ECO:0000313" key="1">
    <source>
        <dbReference type="EMBL" id="AZS29929.1"/>
    </source>
</evidence>
<reference evidence="1 2" key="1">
    <citation type="submission" date="2018-10" db="EMBL/GenBank/DDBJ databases">
        <title>Butyricimonas faecalis sp. nov., isolated from human faeces and emended description of the genus Butyricimonas.</title>
        <authorList>
            <person name="Le Roy T."/>
            <person name="Van der Smissen P."/>
            <person name="Paquot A."/>
            <person name="Delzenne N."/>
            <person name="Muccioli G."/>
            <person name="Collet J.-F."/>
            <person name="Cani P.D."/>
        </authorList>
    </citation>
    <scope>NUCLEOTIDE SEQUENCE [LARGE SCALE GENOMIC DNA]</scope>
    <source>
        <strain evidence="1 2">H184</strain>
    </source>
</reference>
<name>A0A3S9VTW9_9BACT</name>
<dbReference type="OrthoDB" id="1100648at2"/>
<dbReference type="RefSeq" id="WP_106480650.1">
    <property type="nucleotide sequence ID" value="NZ_CP032819.1"/>
</dbReference>
<sequence>MNIKHILWIVALGLVGWIGCSDDETLIPSDTLVPQIELPQGNHEYDTKIVDFFERTGLYILYKFEPRDVYFAGNLTWSEMYYDTIVTAYTFPLGDNLYVKDSVVYQTMLGRVQKSWPLGTAYKDNGLWTRATLDEENKKVYIEEQSVKAYGNFKVDEANEEYVGEQLAWIEEMFLNFYPELVLKKAMPMKIILGRNLKEMFGGTALDRSYYTDAYNSLIFSHGDESIENLTQHRKDSLKSILHTWFGVKKLASIYSFSDFYEVTNYYWAGTASKPLPKDYYRLGLVGEPKTVLLDQIQKGDLESYLKMITSNSYATLTAEPESGDYDKNSYLGILHPKKDVNQLIRKKYDILIRIFKEQGIDLQAIGELYN</sequence>
<evidence type="ECO:0000313" key="2">
    <source>
        <dbReference type="Proteomes" id="UP000270673"/>
    </source>
</evidence>
<protein>
    <submittedName>
        <fullName evidence="1">Uncharacterized protein</fullName>
    </submittedName>
</protein>
<dbReference type="AlphaFoldDB" id="A0A3S9VTW9"/>
<gene>
    <name evidence="1" type="ORF">D8S85_10490</name>
</gene>
<dbReference type="PROSITE" id="PS51257">
    <property type="entry name" value="PROKAR_LIPOPROTEIN"/>
    <property type="match status" value="1"/>
</dbReference>
<dbReference type="Gene3D" id="3.40.390.70">
    <property type="match status" value="1"/>
</dbReference>
<proteinExistence type="predicted"/>
<accession>A0A3S9VTW9</accession>
<keyword evidence="2" id="KW-1185">Reference proteome</keyword>
<dbReference type="KEGG" id="buy:D8S85_10490"/>
<dbReference type="Proteomes" id="UP000270673">
    <property type="component" value="Chromosome"/>
</dbReference>
<organism evidence="1 2">
    <name type="scientific">Butyricimonas faecalis</name>
    <dbReference type="NCBI Taxonomy" id="2093856"/>
    <lineage>
        <taxon>Bacteria</taxon>
        <taxon>Pseudomonadati</taxon>
        <taxon>Bacteroidota</taxon>
        <taxon>Bacteroidia</taxon>
        <taxon>Bacteroidales</taxon>
        <taxon>Odoribacteraceae</taxon>
        <taxon>Butyricimonas</taxon>
    </lineage>
</organism>
<dbReference type="EMBL" id="CP032819">
    <property type="protein sequence ID" value="AZS29929.1"/>
    <property type="molecule type" value="Genomic_DNA"/>
</dbReference>